<feature type="transmembrane region" description="Helical" evidence="1">
    <location>
        <begin position="210"/>
        <end position="228"/>
    </location>
</feature>
<feature type="transmembrane region" description="Helical" evidence="1">
    <location>
        <begin position="7"/>
        <end position="31"/>
    </location>
</feature>
<reference evidence="3" key="1">
    <citation type="submission" date="2016-12" db="EMBL/GenBank/DDBJ databases">
        <authorList>
            <person name="Meng X."/>
        </authorList>
    </citation>
    <scope>NUCLEOTIDE SEQUENCE [LARGE SCALE GENOMIC DNA]</scope>
    <source>
        <strain evidence="3">DSM 19116</strain>
    </source>
</reference>
<evidence type="ECO:0000313" key="3">
    <source>
        <dbReference type="Proteomes" id="UP000185628"/>
    </source>
</evidence>
<dbReference type="AlphaFoldDB" id="A0A1Q5PZL8"/>
<feature type="transmembrane region" description="Helical" evidence="1">
    <location>
        <begin position="124"/>
        <end position="142"/>
    </location>
</feature>
<keyword evidence="1" id="KW-0812">Transmembrane</keyword>
<comment type="caution">
    <text evidence="2">The sequence shown here is derived from an EMBL/GenBank/DDBJ whole genome shotgun (WGS) entry which is preliminary data.</text>
</comment>
<feature type="transmembrane region" description="Helical" evidence="1">
    <location>
        <begin position="179"/>
        <end position="198"/>
    </location>
</feature>
<feature type="transmembrane region" description="Helical" evidence="1">
    <location>
        <begin position="149"/>
        <end position="167"/>
    </location>
</feature>
<evidence type="ECO:0000256" key="1">
    <source>
        <dbReference type="SAM" id="Phobius"/>
    </source>
</evidence>
<keyword evidence="1" id="KW-0472">Membrane</keyword>
<gene>
    <name evidence="2" type="ORF">BSZ39_11525</name>
</gene>
<keyword evidence="3" id="KW-1185">Reference proteome</keyword>
<accession>A0A1Q5PZL8</accession>
<dbReference type="Proteomes" id="UP000185628">
    <property type="component" value="Unassembled WGS sequence"/>
</dbReference>
<feature type="transmembrane region" description="Helical" evidence="1">
    <location>
        <begin position="37"/>
        <end position="55"/>
    </location>
</feature>
<sequence>MIARRHISWLALPILLLVGVAILGLTSNVWLGWSTATATYALSPLMFIAPVLGALQAHESARYEQSGPCQWIEQNLVQRLRQSTRTVAPSWITIVSLSAVFALGSFGATAVVNYGLAATSYRPVVGYLALSFLAVALGQLAGKLPWHPALGVGGIFVLVLIAALYVTRYSNTHPAYGTPLLPVVALAIAALVTTVLALGLPFRPAANGGVVVLALLSVSGSVLAAIHVRNDAPMRNPDPVCEGDSPQICVWREHTRALPTLREFADRLTTVKPDAMELPGRIQELGLNGIPDASTSMPLSNLKVRQTSALALDLVLTTTNMVFVDQDNSAEGDGARDALAAYLLLAIDPDNTSAFFSHQAVDEAARILELPDDEQRKEVVALYERATKDLRP</sequence>
<organism evidence="2 3">
    <name type="scientific">Bowdeniella nasicola</name>
    <dbReference type="NCBI Taxonomy" id="208480"/>
    <lineage>
        <taxon>Bacteria</taxon>
        <taxon>Bacillati</taxon>
        <taxon>Actinomycetota</taxon>
        <taxon>Actinomycetes</taxon>
        <taxon>Actinomycetales</taxon>
        <taxon>Actinomycetaceae</taxon>
        <taxon>Bowdeniella</taxon>
    </lineage>
</organism>
<dbReference type="EMBL" id="MQVR01000093">
    <property type="protein sequence ID" value="OKL53064.1"/>
    <property type="molecule type" value="Genomic_DNA"/>
</dbReference>
<proteinExistence type="predicted"/>
<name>A0A1Q5PZL8_9ACTO</name>
<protein>
    <submittedName>
        <fullName evidence="2">Uncharacterized protein</fullName>
    </submittedName>
</protein>
<evidence type="ECO:0000313" key="2">
    <source>
        <dbReference type="EMBL" id="OKL53064.1"/>
    </source>
</evidence>
<feature type="transmembrane region" description="Helical" evidence="1">
    <location>
        <begin position="91"/>
        <end position="112"/>
    </location>
</feature>
<keyword evidence="1" id="KW-1133">Transmembrane helix</keyword>